<gene>
    <name evidence="1" type="ORF">ENK01_00330</name>
</gene>
<dbReference type="Proteomes" id="UP000885806">
    <property type="component" value="Unassembled WGS sequence"/>
</dbReference>
<proteinExistence type="predicted"/>
<evidence type="ECO:0000313" key="1">
    <source>
        <dbReference type="EMBL" id="HHI88372.1"/>
    </source>
</evidence>
<comment type="caution">
    <text evidence="1">The sequence shown here is derived from an EMBL/GenBank/DDBJ whole genome shotgun (WGS) entry which is preliminary data.</text>
</comment>
<organism evidence="1">
    <name type="scientific">Hellea balneolensis</name>
    <dbReference type="NCBI Taxonomy" id="287478"/>
    <lineage>
        <taxon>Bacteria</taxon>
        <taxon>Pseudomonadati</taxon>
        <taxon>Pseudomonadota</taxon>
        <taxon>Alphaproteobacteria</taxon>
        <taxon>Maricaulales</taxon>
        <taxon>Robiginitomaculaceae</taxon>
        <taxon>Hellea</taxon>
    </lineage>
</organism>
<feature type="non-terminal residue" evidence="1">
    <location>
        <position position="165"/>
    </location>
</feature>
<name>A0A7V5NW89_9PROT</name>
<accession>A0A7V5NW89</accession>
<sequence length="165" mass="18234">MAGTLLKYLRISKYIRISLGTLLAGLLVSVGGWAQTANRQADKPLVSAKQDFCIHVMSGFPQSDQAVRYQFFRLSHSIARDATPEFRQLLSHYASTRISDTTPVRKVIEGMANPVLRQAAPKLVVAQSAWLIGFAKDCQAQIDGQIAALQAWDKDLKIVDFNTTV</sequence>
<dbReference type="EMBL" id="DROP01000022">
    <property type="protein sequence ID" value="HHI88372.1"/>
    <property type="molecule type" value="Genomic_DNA"/>
</dbReference>
<dbReference type="AlphaFoldDB" id="A0A7V5NW89"/>
<protein>
    <submittedName>
        <fullName evidence="1">Uncharacterized protein</fullName>
    </submittedName>
</protein>
<reference evidence="1" key="1">
    <citation type="journal article" date="2020" name="mSystems">
        <title>Genome- and Community-Level Interaction Insights into Carbon Utilization and Element Cycling Functions of Hydrothermarchaeota in Hydrothermal Sediment.</title>
        <authorList>
            <person name="Zhou Z."/>
            <person name="Liu Y."/>
            <person name="Xu W."/>
            <person name="Pan J."/>
            <person name="Luo Z.H."/>
            <person name="Li M."/>
        </authorList>
    </citation>
    <scope>NUCLEOTIDE SEQUENCE [LARGE SCALE GENOMIC DNA]</scope>
    <source>
        <strain evidence="1">HyVt-538</strain>
    </source>
</reference>